<dbReference type="InterPro" id="IPR000719">
    <property type="entry name" value="Prot_kinase_dom"/>
</dbReference>
<keyword evidence="7 10" id="KW-0472">Membrane</keyword>
<comment type="subcellular location">
    <subcellularLocation>
        <location evidence="1">Endomembrane system</location>
    </subcellularLocation>
</comment>
<dbReference type="GO" id="GO:0005886">
    <property type="term" value="C:plasma membrane"/>
    <property type="evidence" value="ECO:0007669"/>
    <property type="project" value="TreeGrafter"/>
</dbReference>
<dbReference type="GO" id="GO:0005524">
    <property type="term" value="F:ATP binding"/>
    <property type="evidence" value="ECO:0007669"/>
    <property type="project" value="UniProtKB-KW"/>
</dbReference>
<keyword evidence="10" id="KW-1133">Transmembrane helix</keyword>
<dbReference type="Gene3D" id="1.10.510.10">
    <property type="entry name" value="Transferase(Phosphotransferase) domain 1"/>
    <property type="match status" value="1"/>
</dbReference>
<sequence length="584" mass="67368">MEDAECTIWNLGFYGMISNWENQSTSYWSVGTLLSKLMENCGDYQAHLVAKGDTPLSKIVFLYPDDWASTAIRMDDPQALIPSRLEQYNLGPNEYMNNATAMDNTLWNLFELANTKLDNNTAKAIYFFTDIDCTQKGFEMMGMLIEVFLSHANSIIANGVPFRLFWIEKGKLETCLPFFAKHLVPNKDYIQWIGYIENLQDYADRFGMCPEKSDTAPQMFYWWLLAVGVVVFMGLLICIVYCIRHICPQWLFCFVKNLEPETLEKSGTRRFSNLYSGFGGYRKKRHGDPLDEWDIDDDSLHITNEKLGSGAYAVVYVGILHGQLPVLKVTETLQLSCSLKRSENRVAVKKPHPHASYTDKSEFMKEINFMKALGYHPHLSSLLGCQSDPFHPCIVTEICEKGDLLELLRSQIRGETVYLSSKNIIHRDVAARNVLVARNKVVKLSDFGLCRFNEITLYTTRGGRLPIKWMAPESLEFAQFSIRSDIWSYGVFLYEVYSWGLTPYITVLPDEMLAHLRKGARLEAPDCPVILKSLMKRCWEWRPDKRPDFIEIREELYKILETSRNDYGYLEIENNTCKIMLDEL</sequence>
<dbReference type="InterPro" id="IPR011009">
    <property type="entry name" value="Kinase-like_dom_sf"/>
</dbReference>
<dbReference type="GO" id="GO:0061564">
    <property type="term" value="P:axon development"/>
    <property type="evidence" value="ECO:0007669"/>
    <property type="project" value="UniProtKB-ARBA"/>
</dbReference>
<keyword evidence="4" id="KW-0547">Nucleotide-binding</keyword>
<evidence type="ECO:0000256" key="10">
    <source>
        <dbReference type="SAM" id="Phobius"/>
    </source>
</evidence>
<reference evidence="13" key="1">
    <citation type="submission" date="2024-02" db="UniProtKB">
        <authorList>
            <consortium name="WormBaseParasite"/>
        </authorList>
    </citation>
    <scope>IDENTIFICATION</scope>
</reference>
<dbReference type="Proteomes" id="UP000887575">
    <property type="component" value="Unassembled WGS sequence"/>
</dbReference>
<dbReference type="WBParaSite" id="MBELARI_LOCUS13072">
    <property type="protein sequence ID" value="MBELARI_LOCUS13072"/>
    <property type="gene ID" value="MBELARI_LOCUS13072"/>
</dbReference>
<keyword evidence="5" id="KW-0418">Kinase</keyword>
<dbReference type="CDD" id="cd00192">
    <property type="entry name" value="PTKc"/>
    <property type="match status" value="1"/>
</dbReference>
<dbReference type="InterPro" id="IPR008266">
    <property type="entry name" value="Tyr_kinase_AS"/>
</dbReference>
<dbReference type="PANTHER" id="PTHR24416">
    <property type="entry name" value="TYROSINE-PROTEIN KINASE RECEPTOR"/>
    <property type="match status" value="1"/>
</dbReference>
<evidence type="ECO:0000256" key="6">
    <source>
        <dbReference type="ARBA" id="ARBA00022840"/>
    </source>
</evidence>
<dbReference type="GO" id="GO:0048680">
    <property type="term" value="P:positive regulation of axon regeneration"/>
    <property type="evidence" value="ECO:0007669"/>
    <property type="project" value="UniProtKB-ARBA"/>
</dbReference>
<dbReference type="PANTHER" id="PTHR24416:SF600">
    <property type="entry name" value="PDGF- AND VEGF-RECEPTOR RELATED, ISOFORM J"/>
    <property type="match status" value="1"/>
</dbReference>
<dbReference type="AlphaFoldDB" id="A0AAF3EGI6"/>
<dbReference type="GO" id="GO:0043235">
    <property type="term" value="C:receptor complex"/>
    <property type="evidence" value="ECO:0007669"/>
    <property type="project" value="TreeGrafter"/>
</dbReference>
<dbReference type="InterPro" id="IPR001245">
    <property type="entry name" value="Ser-Thr/Tyr_kinase_cat_dom"/>
</dbReference>
<evidence type="ECO:0000256" key="7">
    <source>
        <dbReference type="ARBA" id="ARBA00023136"/>
    </source>
</evidence>
<dbReference type="SMART" id="SM00219">
    <property type="entry name" value="TyrKc"/>
    <property type="match status" value="1"/>
</dbReference>
<feature type="transmembrane region" description="Helical" evidence="10">
    <location>
        <begin position="220"/>
        <end position="243"/>
    </location>
</feature>
<evidence type="ECO:0000256" key="3">
    <source>
        <dbReference type="ARBA" id="ARBA00022679"/>
    </source>
</evidence>
<dbReference type="InterPro" id="IPR050122">
    <property type="entry name" value="RTK"/>
</dbReference>
<dbReference type="Pfam" id="PF07714">
    <property type="entry name" value="PK_Tyr_Ser-Thr"/>
    <property type="match status" value="1"/>
</dbReference>
<dbReference type="GO" id="GO:0012505">
    <property type="term" value="C:endomembrane system"/>
    <property type="evidence" value="ECO:0007669"/>
    <property type="project" value="UniProtKB-SubCell"/>
</dbReference>
<evidence type="ECO:0000259" key="11">
    <source>
        <dbReference type="PROSITE" id="PS50011"/>
    </source>
</evidence>
<protein>
    <recommendedName>
        <fullName evidence="2">receptor protein-tyrosine kinase</fullName>
        <ecNumber evidence="2">2.7.10.1</ecNumber>
    </recommendedName>
</protein>
<keyword evidence="12" id="KW-1185">Reference proteome</keyword>
<evidence type="ECO:0000313" key="13">
    <source>
        <dbReference type="WBParaSite" id="MBELARI_LOCUS13072"/>
    </source>
</evidence>
<evidence type="ECO:0000256" key="8">
    <source>
        <dbReference type="ARBA" id="ARBA00023137"/>
    </source>
</evidence>
<dbReference type="SUPFAM" id="SSF56112">
    <property type="entry name" value="Protein kinase-like (PK-like)"/>
    <property type="match status" value="1"/>
</dbReference>
<keyword evidence="6" id="KW-0067">ATP-binding</keyword>
<proteinExistence type="predicted"/>
<dbReference type="PROSITE" id="PS50011">
    <property type="entry name" value="PROTEIN_KINASE_DOM"/>
    <property type="match status" value="1"/>
</dbReference>
<evidence type="ECO:0000256" key="4">
    <source>
        <dbReference type="ARBA" id="ARBA00022741"/>
    </source>
</evidence>
<evidence type="ECO:0000256" key="9">
    <source>
        <dbReference type="ARBA" id="ARBA00051243"/>
    </source>
</evidence>
<name>A0AAF3EGI6_9BILA</name>
<evidence type="ECO:0000256" key="2">
    <source>
        <dbReference type="ARBA" id="ARBA00011902"/>
    </source>
</evidence>
<dbReference type="Gene3D" id="3.30.200.20">
    <property type="entry name" value="Phosphorylase Kinase, domain 1"/>
    <property type="match status" value="1"/>
</dbReference>
<dbReference type="GO" id="GO:0007169">
    <property type="term" value="P:cell surface receptor protein tyrosine kinase signaling pathway"/>
    <property type="evidence" value="ECO:0007669"/>
    <property type="project" value="TreeGrafter"/>
</dbReference>
<dbReference type="EC" id="2.7.10.1" evidence="2"/>
<comment type="catalytic activity">
    <reaction evidence="9">
        <text>L-tyrosyl-[protein] + ATP = O-phospho-L-tyrosyl-[protein] + ADP + H(+)</text>
        <dbReference type="Rhea" id="RHEA:10596"/>
        <dbReference type="Rhea" id="RHEA-COMP:10136"/>
        <dbReference type="Rhea" id="RHEA-COMP:20101"/>
        <dbReference type="ChEBI" id="CHEBI:15378"/>
        <dbReference type="ChEBI" id="CHEBI:30616"/>
        <dbReference type="ChEBI" id="CHEBI:46858"/>
        <dbReference type="ChEBI" id="CHEBI:61978"/>
        <dbReference type="ChEBI" id="CHEBI:456216"/>
        <dbReference type="EC" id="2.7.10.1"/>
    </reaction>
</comment>
<dbReference type="FunFam" id="1.10.510.10:FF:001512">
    <property type="entry name" value="Receptor tyrosine-protein kinase erbB-2"/>
    <property type="match status" value="1"/>
</dbReference>
<accession>A0AAF3EGI6</accession>
<dbReference type="PROSITE" id="PS00109">
    <property type="entry name" value="PROTEIN_KINASE_TYR"/>
    <property type="match status" value="1"/>
</dbReference>
<evidence type="ECO:0000256" key="5">
    <source>
        <dbReference type="ARBA" id="ARBA00022777"/>
    </source>
</evidence>
<dbReference type="InterPro" id="IPR020635">
    <property type="entry name" value="Tyr_kinase_cat_dom"/>
</dbReference>
<evidence type="ECO:0000256" key="1">
    <source>
        <dbReference type="ARBA" id="ARBA00004308"/>
    </source>
</evidence>
<organism evidence="12 13">
    <name type="scientific">Mesorhabditis belari</name>
    <dbReference type="NCBI Taxonomy" id="2138241"/>
    <lineage>
        <taxon>Eukaryota</taxon>
        <taxon>Metazoa</taxon>
        <taxon>Ecdysozoa</taxon>
        <taxon>Nematoda</taxon>
        <taxon>Chromadorea</taxon>
        <taxon>Rhabditida</taxon>
        <taxon>Rhabditina</taxon>
        <taxon>Rhabditomorpha</taxon>
        <taxon>Rhabditoidea</taxon>
        <taxon>Rhabditidae</taxon>
        <taxon>Mesorhabditinae</taxon>
        <taxon>Mesorhabditis</taxon>
    </lineage>
</organism>
<feature type="domain" description="Protein kinase" evidence="11">
    <location>
        <begin position="301"/>
        <end position="560"/>
    </location>
</feature>
<keyword evidence="10" id="KW-0812">Transmembrane</keyword>
<keyword evidence="3" id="KW-0808">Transferase</keyword>
<evidence type="ECO:0000313" key="12">
    <source>
        <dbReference type="Proteomes" id="UP000887575"/>
    </source>
</evidence>
<keyword evidence="8" id="KW-0829">Tyrosine-protein kinase</keyword>
<dbReference type="GO" id="GO:0004714">
    <property type="term" value="F:transmembrane receptor protein tyrosine kinase activity"/>
    <property type="evidence" value="ECO:0007669"/>
    <property type="project" value="UniProtKB-EC"/>
</dbReference>